<sequence length="80" mass="9204">MEGTIEHHPEDNCFLLPLEGFEARLEYRRSGDKINFTSTYVPPELRGHGVAEKLVRAGLQWARAQGLQIQASCWYVQKFL</sequence>
<dbReference type="SUPFAM" id="SSF55729">
    <property type="entry name" value="Acyl-CoA N-acyltransferases (Nat)"/>
    <property type="match status" value="1"/>
</dbReference>
<organism evidence="2 3">
    <name type="scientific">Shewanella sedimentimangrovi</name>
    <dbReference type="NCBI Taxonomy" id="2814293"/>
    <lineage>
        <taxon>Bacteria</taxon>
        <taxon>Pseudomonadati</taxon>
        <taxon>Pseudomonadota</taxon>
        <taxon>Gammaproteobacteria</taxon>
        <taxon>Alteromonadales</taxon>
        <taxon>Shewanellaceae</taxon>
        <taxon>Shewanella</taxon>
    </lineage>
</organism>
<accession>A0ABX7R3D9</accession>
<name>A0ABX7R3D9_9GAMM</name>
<evidence type="ECO:0000313" key="2">
    <source>
        <dbReference type="EMBL" id="QSX37343.1"/>
    </source>
</evidence>
<reference evidence="2 3" key="1">
    <citation type="submission" date="2021-03" db="EMBL/GenBank/DDBJ databases">
        <title>Novel species identification of genus Shewanella.</title>
        <authorList>
            <person name="Liu G."/>
            <person name="Zhang Q."/>
        </authorList>
    </citation>
    <scope>NUCLEOTIDE SEQUENCE [LARGE SCALE GENOMIC DNA]</scope>
    <source>
        <strain evidence="2 3">FJAT-52962</strain>
    </source>
</reference>
<dbReference type="RefSeq" id="WP_207380581.1">
    <property type="nucleotide sequence ID" value="NZ_CP071502.1"/>
</dbReference>
<dbReference type="InterPro" id="IPR016181">
    <property type="entry name" value="Acyl_CoA_acyltransferase"/>
</dbReference>
<keyword evidence="3" id="KW-1185">Reference proteome</keyword>
<dbReference type="Proteomes" id="UP000663207">
    <property type="component" value="Chromosome"/>
</dbReference>
<dbReference type="InterPro" id="IPR031165">
    <property type="entry name" value="GNAT_YJDJ"/>
</dbReference>
<evidence type="ECO:0000313" key="3">
    <source>
        <dbReference type="Proteomes" id="UP000663207"/>
    </source>
</evidence>
<dbReference type="Gene3D" id="3.40.630.30">
    <property type="match status" value="1"/>
</dbReference>
<evidence type="ECO:0000259" key="1">
    <source>
        <dbReference type="PROSITE" id="PS51729"/>
    </source>
</evidence>
<dbReference type="InterPro" id="IPR045057">
    <property type="entry name" value="Gcn5-rel_NAT"/>
</dbReference>
<dbReference type="Pfam" id="PF14542">
    <property type="entry name" value="Acetyltransf_CG"/>
    <property type="match status" value="1"/>
</dbReference>
<proteinExistence type="predicted"/>
<dbReference type="EMBL" id="CP071502">
    <property type="protein sequence ID" value="QSX37343.1"/>
    <property type="molecule type" value="Genomic_DNA"/>
</dbReference>
<gene>
    <name evidence="2" type="ORF">JYB85_00325</name>
</gene>
<protein>
    <submittedName>
        <fullName evidence="2">N-acetyltransferase</fullName>
    </submittedName>
</protein>
<dbReference type="CDD" id="cd04301">
    <property type="entry name" value="NAT_SF"/>
    <property type="match status" value="1"/>
</dbReference>
<feature type="domain" description="N-acetyltransferase" evidence="1">
    <location>
        <begin position="6"/>
        <end position="80"/>
    </location>
</feature>
<dbReference type="PANTHER" id="PTHR31435:SF9">
    <property type="entry name" value="PROTEIN NATD1"/>
    <property type="match status" value="1"/>
</dbReference>
<dbReference type="PANTHER" id="PTHR31435">
    <property type="entry name" value="PROTEIN NATD1"/>
    <property type="match status" value="1"/>
</dbReference>
<dbReference type="PROSITE" id="PS51729">
    <property type="entry name" value="GNAT_YJDJ"/>
    <property type="match status" value="1"/>
</dbReference>